<dbReference type="EMBL" id="QAGV01000011">
    <property type="protein sequence ID" value="PTR94702.1"/>
    <property type="molecule type" value="Genomic_DNA"/>
</dbReference>
<dbReference type="InterPro" id="IPR010982">
    <property type="entry name" value="Lambda_DNA-bd_dom_sf"/>
</dbReference>
<dbReference type="SUPFAM" id="SSF47413">
    <property type="entry name" value="lambda repressor-like DNA-binding domains"/>
    <property type="match status" value="1"/>
</dbReference>
<organism evidence="2 3">
    <name type="scientific">Ligilactobacillus salivarius</name>
    <dbReference type="NCBI Taxonomy" id="1624"/>
    <lineage>
        <taxon>Bacteria</taxon>
        <taxon>Bacillati</taxon>
        <taxon>Bacillota</taxon>
        <taxon>Bacilli</taxon>
        <taxon>Lactobacillales</taxon>
        <taxon>Lactobacillaceae</taxon>
        <taxon>Ligilactobacillus</taxon>
    </lineage>
</organism>
<feature type="domain" description="HTH cro/C1-type" evidence="1">
    <location>
        <begin position="6"/>
        <end position="59"/>
    </location>
</feature>
<dbReference type="Gene3D" id="1.10.260.40">
    <property type="entry name" value="lambda repressor-like DNA-binding domains"/>
    <property type="match status" value="1"/>
</dbReference>
<dbReference type="PROSITE" id="PS50943">
    <property type="entry name" value="HTH_CROC1"/>
    <property type="match status" value="1"/>
</dbReference>
<dbReference type="CDD" id="cd00093">
    <property type="entry name" value="HTH_XRE"/>
    <property type="match status" value="1"/>
</dbReference>
<evidence type="ECO:0000313" key="2">
    <source>
        <dbReference type="EMBL" id="PTR94702.1"/>
    </source>
</evidence>
<accession>A0ABD6XH41</accession>
<dbReference type="InterPro" id="IPR001387">
    <property type="entry name" value="Cro/C1-type_HTH"/>
</dbReference>
<sequence length="62" mass="7191">MLYERISKLANKKGYSIRKIERICGFSNGTIRAWRNNNNAPVRKLKRVSDLLGVTIDELLKE</sequence>
<dbReference type="Pfam" id="PF01381">
    <property type="entry name" value="HTH_3"/>
    <property type="match status" value="1"/>
</dbReference>
<name>A0ABD6XH41_9LACO</name>
<proteinExistence type="predicted"/>
<dbReference type="Proteomes" id="UP000244552">
    <property type="component" value="Unassembled WGS sequence"/>
</dbReference>
<reference evidence="2 3" key="1">
    <citation type="journal article" date="2018" name="Genome Announc.">
        <title>Fifty-Six Draft Genome Sequences of 10 Lactobacillus Species from 22 Commercial Dietary Supplements.</title>
        <authorList>
            <person name="Gangiredla J."/>
            <person name="Barnaba T.J."/>
            <person name="Mammel M.K."/>
            <person name="Lacher D.W."/>
            <person name="Elkins C.A."/>
            <person name="Lampel K.A."/>
            <person name="Whitehouse C.A."/>
            <person name="Tartera C."/>
        </authorList>
    </citation>
    <scope>NUCLEOTIDE SEQUENCE [LARGE SCALE GENOMIC DNA]</scope>
    <source>
        <strain evidence="2 3">DS11_12</strain>
    </source>
</reference>
<dbReference type="RefSeq" id="WP_003699564.1">
    <property type="nucleotide sequence ID" value="NZ_CBCRTQ010000014.1"/>
</dbReference>
<gene>
    <name evidence="2" type="ORF">DBP89_08285</name>
</gene>
<dbReference type="SMART" id="SM00530">
    <property type="entry name" value="HTH_XRE"/>
    <property type="match status" value="1"/>
</dbReference>
<comment type="caution">
    <text evidence="2">The sequence shown here is derived from an EMBL/GenBank/DDBJ whole genome shotgun (WGS) entry which is preliminary data.</text>
</comment>
<protein>
    <submittedName>
        <fullName evidence="2">XRE family transcriptional regulator</fullName>
    </submittedName>
</protein>
<dbReference type="AlphaFoldDB" id="A0ABD6XH41"/>
<evidence type="ECO:0000259" key="1">
    <source>
        <dbReference type="PROSITE" id="PS50943"/>
    </source>
</evidence>
<evidence type="ECO:0000313" key="3">
    <source>
        <dbReference type="Proteomes" id="UP000244552"/>
    </source>
</evidence>